<proteinExistence type="predicted"/>
<dbReference type="SUPFAM" id="SSF52091">
    <property type="entry name" value="SpoIIaa-like"/>
    <property type="match status" value="1"/>
</dbReference>
<dbReference type="CDD" id="cd07043">
    <property type="entry name" value="STAS_anti-anti-sigma_factors"/>
    <property type="match status" value="1"/>
</dbReference>
<evidence type="ECO:0000313" key="2">
    <source>
        <dbReference type="EMBL" id="RON68797.1"/>
    </source>
</evidence>
<dbReference type="InterPro" id="IPR036513">
    <property type="entry name" value="STAS_dom_sf"/>
</dbReference>
<reference evidence="2 3" key="1">
    <citation type="submission" date="2016-10" db="EMBL/GenBank/DDBJ databases">
        <title>Comparative genome analysis of multiple Pseudomonas spp. focuses on biocontrol and plant growth promoting traits.</title>
        <authorList>
            <person name="Tao X.-Y."/>
            <person name="Taylor C.G."/>
        </authorList>
    </citation>
    <scope>NUCLEOTIDE SEQUENCE [LARGE SCALE GENOMIC DNA]</scope>
    <source>
        <strain evidence="2 3">24D3</strain>
    </source>
</reference>
<dbReference type="AlphaFoldDB" id="A0A423LKF7"/>
<gene>
    <name evidence="2" type="ORF">BK671_10670</name>
</gene>
<evidence type="ECO:0000259" key="1">
    <source>
        <dbReference type="PROSITE" id="PS50801"/>
    </source>
</evidence>
<feature type="domain" description="STAS" evidence="1">
    <location>
        <begin position="15"/>
        <end position="111"/>
    </location>
</feature>
<dbReference type="InterPro" id="IPR002645">
    <property type="entry name" value="STAS_dom"/>
</dbReference>
<dbReference type="Gene3D" id="3.30.750.24">
    <property type="entry name" value="STAS domain"/>
    <property type="match status" value="1"/>
</dbReference>
<protein>
    <recommendedName>
        <fullName evidence="1">STAS domain-containing protein</fullName>
    </recommendedName>
</protein>
<name>A0A423LKF7_PSEFL</name>
<dbReference type="EMBL" id="MOBU01000007">
    <property type="protein sequence ID" value="RON68797.1"/>
    <property type="molecule type" value="Genomic_DNA"/>
</dbReference>
<comment type="caution">
    <text evidence="2">The sequence shown here is derived from an EMBL/GenBank/DDBJ whole genome shotgun (WGS) entry which is preliminary data.</text>
</comment>
<sequence length="111" mass="12236">MVVIHNDELGASHCVHLSGELNIYSAAETREELLQILQAHQQLQVVLAGVEDFDTSGVQLLLVLKREALRQNKPVTFIRHSTVVGEVLDLLNLRDELGDSTSVLSTHGEGR</sequence>
<dbReference type="InterPro" id="IPR058548">
    <property type="entry name" value="MlaB-like_STAS"/>
</dbReference>
<dbReference type="Proteomes" id="UP000285757">
    <property type="component" value="Unassembled WGS sequence"/>
</dbReference>
<evidence type="ECO:0000313" key="3">
    <source>
        <dbReference type="Proteomes" id="UP000285757"/>
    </source>
</evidence>
<organism evidence="2 3">
    <name type="scientific">Pseudomonas fluorescens</name>
    <dbReference type="NCBI Taxonomy" id="294"/>
    <lineage>
        <taxon>Bacteria</taxon>
        <taxon>Pseudomonadati</taxon>
        <taxon>Pseudomonadota</taxon>
        <taxon>Gammaproteobacteria</taxon>
        <taxon>Pseudomonadales</taxon>
        <taxon>Pseudomonadaceae</taxon>
        <taxon>Pseudomonas</taxon>
    </lineage>
</organism>
<accession>A0A423LKF7</accession>
<dbReference type="RefSeq" id="WP_123532173.1">
    <property type="nucleotide sequence ID" value="NZ_MOBU01000007.1"/>
</dbReference>
<dbReference type="Pfam" id="PF13466">
    <property type="entry name" value="STAS_2"/>
    <property type="match status" value="1"/>
</dbReference>
<dbReference type="PANTHER" id="PTHR35849">
    <property type="entry name" value="BLR2341 PROTEIN"/>
    <property type="match status" value="1"/>
</dbReference>
<dbReference type="PROSITE" id="PS50801">
    <property type="entry name" value="STAS"/>
    <property type="match status" value="1"/>
</dbReference>
<dbReference type="InterPro" id="IPR052746">
    <property type="entry name" value="MlaB_ABC_Transporter"/>
</dbReference>
<dbReference type="PANTHER" id="PTHR35849:SF2">
    <property type="entry name" value="BLR2341 PROTEIN"/>
    <property type="match status" value="1"/>
</dbReference>